<proteinExistence type="predicted"/>
<name>A0A174BV41_9FIRM</name>
<gene>
    <name evidence="1" type="ORF">ERS852456_01436</name>
</gene>
<dbReference type="RefSeq" id="WP_055158960.1">
    <property type="nucleotide sequence ID" value="NZ_CYZO01000016.1"/>
</dbReference>
<evidence type="ECO:0000313" key="2">
    <source>
        <dbReference type="Proteomes" id="UP000095787"/>
    </source>
</evidence>
<protein>
    <submittedName>
        <fullName evidence="1">Uncharacterized protein</fullName>
    </submittedName>
</protein>
<accession>A0A174BV41</accession>
<dbReference type="EMBL" id="CYZO01000016">
    <property type="protein sequence ID" value="CUO03510.1"/>
    <property type="molecule type" value="Genomic_DNA"/>
</dbReference>
<evidence type="ECO:0000313" key="1">
    <source>
        <dbReference type="EMBL" id="CUO03510.1"/>
    </source>
</evidence>
<sequence length="61" mass="7300">MTMFQTILLFAVLAIWLCISAVILISSIQSFIYDRKHEKREREQAARDAEYHENRMKLLEK</sequence>
<organism evidence="1 2">
    <name type="scientific">[Ruminococcus] torques</name>
    <dbReference type="NCBI Taxonomy" id="33039"/>
    <lineage>
        <taxon>Bacteria</taxon>
        <taxon>Bacillati</taxon>
        <taxon>Bacillota</taxon>
        <taxon>Clostridia</taxon>
        <taxon>Lachnospirales</taxon>
        <taxon>Lachnospiraceae</taxon>
        <taxon>Mediterraneibacter</taxon>
    </lineage>
</organism>
<dbReference type="AlphaFoldDB" id="A0A174BV41"/>
<dbReference type="Proteomes" id="UP000095787">
    <property type="component" value="Unassembled WGS sequence"/>
</dbReference>
<reference evidence="1 2" key="1">
    <citation type="submission" date="2015-09" db="EMBL/GenBank/DDBJ databases">
        <authorList>
            <consortium name="Pathogen Informatics"/>
        </authorList>
    </citation>
    <scope>NUCLEOTIDE SEQUENCE [LARGE SCALE GENOMIC DNA]</scope>
    <source>
        <strain evidence="1 2">2789STDY5834841</strain>
    </source>
</reference>